<name>A0A6N1NI09_9VIRU</name>
<protein>
    <submittedName>
        <fullName evidence="1">Uncharacterized protein</fullName>
    </submittedName>
</protein>
<evidence type="ECO:0000313" key="1">
    <source>
        <dbReference type="EMBL" id="QKU34659.1"/>
    </source>
</evidence>
<dbReference type="EMBL" id="KY523104">
    <property type="protein sequence ID" value="QKU34659.1"/>
    <property type="molecule type" value="Genomic_DNA"/>
</dbReference>
<reference evidence="1" key="1">
    <citation type="submission" date="2017-01" db="EMBL/GenBank/DDBJ databases">
        <authorList>
            <person name="Assis F.L."/>
            <person name="Abrahao J.S."/>
            <person name="Silva L."/>
            <person name="Khalil J.B."/>
            <person name="Rodrigues R."/>
            <person name="Silva L.S."/>
            <person name="Arantes T."/>
            <person name="Boratto P."/>
            <person name="Andrade M."/>
            <person name="Kroon E.G."/>
            <person name="Ribeiro B."/>
            <person name="Bergier I."/>
            <person name="Seligmann H."/>
            <person name="Ghigo E."/>
            <person name="Colson P."/>
            <person name="Levasseur A."/>
            <person name="Raoult D."/>
            <person name="Scola B.L."/>
        </authorList>
    </citation>
    <scope>NUCLEOTIDE SEQUENCE</scope>
    <source>
        <strain evidence="1">Soda lake</strain>
    </source>
</reference>
<dbReference type="KEGG" id="vg:80518066"/>
<accession>A0A6N1NI09</accession>
<sequence length="91" mass="11014">MNTKIMYSYKINENIIILYIVLFANNFKNNTDCAGYFDKYLSVILIVNINYISETLKLQDYYVINRYNKYYIVAFAINYTRFEIFSRLIKN</sequence>
<reference evidence="1" key="2">
    <citation type="journal article" date="2018" name="Nat. Commun.">
        <title>Tailed giant Tupanvirus possesses the most complete translational apparatus of the known virosphere.</title>
        <authorList>
            <person name="Abrahao J."/>
            <person name="Silva L."/>
            <person name="Silva L.S."/>
            <person name="Khalil J.Y.B."/>
            <person name="Rodrigues R."/>
            <person name="Arantes T."/>
            <person name="Assis F."/>
            <person name="Boratto P."/>
            <person name="Andrade M."/>
            <person name="Kroon E.G."/>
            <person name="Ribeiro B."/>
            <person name="Bergier I."/>
            <person name="Seligmann H."/>
            <person name="Ghigo E."/>
            <person name="Colson P."/>
            <person name="Levasseur A."/>
            <person name="Kroemer G."/>
            <person name="Raoult D."/>
            <person name="La Scola B."/>
        </authorList>
    </citation>
    <scope>NUCLEOTIDE SEQUENCE [LARGE SCALE GENOMIC DNA]</scope>
    <source>
        <strain evidence="1">Soda lake</strain>
    </source>
</reference>
<dbReference type="GeneID" id="80518066"/>
<dbReference type="RefSeq" id="YP_010781302.1">
    <property type="nucleotide sequence ID" value="NC_075039.1"/>
</dbReference>
<organism evidence="1">
    <name type="scientific">Tupanvirus soda lake</name>
    <dbReference type="NCBI Taxonomy" id="2126985"/>
    <lineage>
        <taxon>Viruses</taxon>
        <taxon>Varidnaviria</taxon>
        <taxon>Bamfordvirae</taxon>
        <taxon>Nucleocytoviricota</taxon>
        <taxon>Megaviricetes</taxon>
        <taxon>Imitervirales</taxon>
        <taxon>Mimiviridae</taxon>
        <taxon>Megamimivirinae</taxon>
        <taxon>Tupanvirus</taxon>
        <taxon>Tupanvirus salinum</taxon>
    </lineage>
</organism>
<proteinExistence type="predicted"/>